<evidence type="ECO:0000313" key="1">
    <source>
        <dbReference type="EMBL" id="KJV08179.1"/>
    </source>
</evidence>
<dbReference type="PANTHER" id="PTHR43767">
    <property type="entry name" value="LONG-CHAIN-FATTY-ACID--COA LIGASE"/>
    <property type="match status" value="1"/>
</dbReference>
<accession>A0A0F3IRG4</accession>
<comment type="caution">
    <text evidence="1">The sequence shown here is derived from an EMBL/GenBank/DDBJ whole genome shotgun (WGS) entry which is preliminary data.</text>
</comment>
<name>A0A0F3IRG4_9PROT</name>
<evidence type="ECO:0000313" key="2">
    <source>
        <dbReference type="Proteomes" id="UP000033774"/>
    </source>
</evidence>
<keyword evidence="2" id="KW-1185">Reference proteome</keyword>
<sequence length="383" mass="40674">MADSVRAEFLSQHPDAFPPLPPWPEEFDFAEQLGADSLDRLSAATALSAQLRLDRAGLADVLLARRHLSGWVDVAEASLARYSESLQFRSSGSQGAPVWREHRLARFAAEIDGFLPVFGAGIERIIAVVPAHHIYGFLFTVLLPARLGIPVLDLRAASPGSVAAQIGPGDVIVGHPLWWRAFATASGACAPTLGLVSTAPCPPETAQAVRATGLARLIEIYGSTETAGIGWRDAGGGAFTLLDTWQPGADGGLLDDRGAVVSPPDWLDWQAERRFTVRGRKDGQVQVGGVNIDLAEVRACLMQVPGIADLALRLAETGRLKAFIVPAPDADEATLRQAVQALAKARLAAPARPTSWTFGPSLPMSETGKPADWPIAARGGLWD</sequence>
<dbReference type="EMBL" id="LAJY01000742">
    <property type="protein sequence ID" value="KJV08179.1"/>
    <property type="molecule type" value="Genomic_DNA"/>
</dbReference>
<gene>
    <name evidence="1" type="ORF">VZ95_19455</name>
</gene>
<dbReference type="InterPro" id="IPR042099">
    <property type="entry name" value="ANL_N_sf"/>
</dbReference>
<dbReference type="Gene3D" id="3.40.50.12780">
    <property type="entry name" value="N-terminal domain of ligase-like"/>
    <property type="match status" value="1"/>
</dbReference>
<dbReference type="Gene3D" id="3.30.300.30">
    <property type="match status" value="1"/>
</dbReference>
<dbReference type="InterPro" id="IPR050237">
    <property type="entry name" value="ATP-dep_AMP-bd_enzyme"/>
</dbReference>
<dbReference type="SUPFAM" id="SSF56801">
    <property type="entry name" value="Acetyl-CoA synthetase-like"/>
    <property type="match status" value="1"/>
</dbReference>
<dbReference type="AlphaFoldDB" id="A0A0F3IRG4"/>
<dbReference type="Proteomes" id="UP000033774">
    <property type="component" value="Unassembled WGS sequence"/>
</dbReference>
<protein>
    <recommendedName>
        <fullName evidence="3">AMP-dependent synthetase/ligase domain-containing protein</fullName>
    </recommendedName>
</protein>
<evidence type="ECO:0008006" key="3">
    <source>
        <dbReference type="Google" id="ProtNLM"/>
    </source>
</evidence>
<dbReference type="PATRIC" id="fig|552518.3.peg.4224"/>
<dbReference type="InterPro" id="IPR045851">
    <property type="entry name" value="AMP-bd_C_sf"/>
</dbReference>
<reference evidence="1 2" key="1">
    <citation type="submission" date="2015-03" db="EMBL/GenBank/DDBJ databases">
        <title>Draft genome sequence of Elstera litoralis.</title>
        <authorList>
            <person name="Rahalkar M.C."/>
            <person name="Dhakephalkar P.K."/>
            <person name="Pore S.D."/>
            <person name="Arora P."/>
            <person name="Kapse N.G."/>
            <person name="Pandit P.S."/>
        </authorList>
    </citation>
    <scope>NUCLEOTIDE SEQUENCE [LARGE SCALE GENOMIC DNA]</scope>
    <source>
        <strain evidence="1 2">Dia-1</strain>
    </source>
</reference>
<dbReference type="PANTHER" id="PTHR43767:SF1">
    <property type="entry name" value="NONRIBOSOMAL PEPTIDE SYNTHASE PES1 (EUROFUNG)-RELATED"/>
    <property type="match status" value="1"/>
</dbReference>
<dbReference type="GO" id="GO:0016878">
    <property type="term" value="F:acid-thiol ligase activity"/>
    <property type="evidence" value="ECO:0007669"/>
    <property type="project" value="UniProtKB-ARBA"/>
</dbReference>
<organism evidence="1 2">
    <name type="scientific">Elstera litoralis</name>
    <dbReference type="NCBI Taxonomy" id="552518"/>
    <lineage>
        <taxon>Bacteria</taxon>
        <taxon>Pseudomonadati</taxon>
        <taxon>Pseudomonadota</taxon>
        <taxon>Alphaproteobacteria</taxon>
        <taxon>Rhodospirillales</taxon>
        <taxon>Rhodospirillaceae</taxon>
        <taxon>Elstera</taxon>
    </lineage>
</organism>
<proteinExistence type="predicted"/>